<reference evidence="2" key="2">
    <citation type="journal article" date="2021" name="Microbiome">
        <title>Successional dynamics and alternative stable states in a saline activated sludge microbial community over 9 years.</title>
        <authorList>
            <person name="Wang Y."/>
            <person name="Ye J."/>
            <person name="Ju F."/>
            <person name="Liu L."/>
            <person name="Boyd J.A."/>
            <person name="Deng Y."/>
            <person name="Parks D.H."/>
            <person name="Jiang X."/>
            <person name="Yin X."/>
            <person name="Woodcroft B.J."/>
            <person name="Tyson G.W."/>
            <person name="Hugenholtz P."/>
            <person name="Polz M.F."/>
            <person name="Zhang T."/>
        </authorList>
    </citation>
    <scope>NUCLEOTIDE SEQUENCE</scope>
    <source>
        <strain evidence="2">HKST-UBA03</strain>
    </source>
</reference>
<keyword evidence="1" id="KW-0472">Membrane</keyword>
<keyword evidence="1" id="KW-1133">Transmembrane helix</keyword>
<sequence>MLKDLRNQNGQIVALILLVILVGATIGLSIAGTAIKNIQETDLTEESERAYSAAEAGLEDALLQLENGSTITFSSPIPLEGGGTITNIESQDMTSLSIPNLEKDGVAQVKLGTGASGTLNISWDQGTALVLTMISGNAEPYEVTRYAYNCGSGLPSNGFSSLTATAGKCTTSMAIDGNGSPFDQLLRIRAMYADTALTAEPGLVSTLPVQSVVVKATGQSGETERTVQVERSIPVAPALLDYVLFSSQGSLSK</sequence>
<gene>
    <name evidence="2" type="ORF">KC614_01410</name>
</gene>
<evidence type="ECO:0000256" key="1">
    <source>
        <dbReference type="SAM" id="Phobius"/>
    </source>
</evidence>
<accession>A0A955LK68</accession>
<organism evidence="2 3">
    <name type="scientific">candidate division WWE3 bacterium</name>
    <dbReference type="NCBI Taxonomy" id="2053526"/>
    <lineage>
        <taxon>Bacteria</taxon>
        <taxon>Katanobacteria</taxon>
    </lineage>
</organism>
<comment type="caution">
    <text evidence="2">The sequence shown here is derived from an EMBL/GenBank/DDBJ whole genome shotgun (WGS) entry which is preliminary data.</text>
</comment>
<proteinExistence type="predicted"/>
<dbReference type="EMBL" id="JAGQKZ010000007">
    <property type="protein sequence ID" value="MCA9391846.1"/>
    <property type="molecule type" value="Genomic_DNA"/>
</dbReference>
<reference evidence="2" key="1">
    <citation type="submission" date="2020-04" db="EMBL/GenBank/DDBJ databases">
        <authorList>
            <person name="Zhang T."/>
        </authorList>
    </citation>
    <scope>NUCLEOTIDE SEQUENCE</scope>
    <source>
        <strain evidence="2">HKST-UBA03</strain>
    </source>
</reference>
<protein>
    <recommendedName>
        <fullName evidence="4">Type 4 fimbrial biogenesis protein PilX N-terminal domain-containing protein</fullName>
    </recommendedName>
</protein>
<dbReference type="AlphaFoldDB" id="A0A955LK68"/>
<dbReference type="Proteomes" id="UP000751518">
    <property type="component" value="Unassembled WGS sequence"/>
</dbReference>
<feature type="transmembrane region" description="Helical" evidence="1">
    <location>
        <begin position="12"/>
        <end position="35"/>
    </location>
</feature>
<name>A0A955LK68_UNCKA</name>
<evidence type="ECO:0000313" key="3">
    <source>
        <dbReference type="Proteomes" id="UP000751518"/>
    </source>
</evidence>
<keyword evidence="1" id="KW-0812">Transmembrane</keyword>
<evidence type="ECO:0008006" key="4">
    <source>
        <dbReference type="Google" id="ProtNLM"/>
    </source>
</evidence>
<evidence type="ECO:0000313" key="2">
    <source>
        <dbReference type="EMBL" id="MCA9391846.1"/>
    </source>
</evidence>